<dbReference type="OrthoDB" id="9765195at2"/>
<feature type="binding site" evidence="8">
    <location>
        <position position="43"/>
    </location>
    <ligand>
        <name>substrate</name>
    </ligand>
</feature>
<dbReference type="PANTHER" id="PTHR10353">
    <property type="entry name" value="GLYCOSYL HYDROLASE"/>
    <property type="match status" value="1"/>
</dbReference>
<dbReference type="Pfam" id="PF00232">
    <property type="entry name" value="Glyco_hydro_1"/>
    <property type="match status" value="1"/>
</dbReference>
<dbReference type="SUPFAM" id="SSF51445">
    <property type="entry name" value="(Trans)glycosidases"/>
    <property type="match status" value="1"/>
</dbReference>
<feature type="binding site" evidence="8">
    <location>
        <position position="443"/>
    </location>
    <ligand>
        <name>substrate</name>
    </ligand>
</feature>
<dbReference type="InterPro" id="IPR017736">
    <property type="entry name" value="Glyco_hydro_1_beta-glucosidase"/>
</dbReference>
<feature type="binding site" evidence="8">
    <location>
        <position position="187"/>
    </location>
    <ligand>
        <name>substrate</name>
    </ligand>
</feature>
<dbReference type="EMBL" id="FOFA01000001">
    <property type="protein sequence ID" value="SEP65358.1"/>
    <property type="molecule type" value="Genomic_DNA"/>
</dbReference>
<keyword evidence="2 9" id="KW-0378">Hydrolase</keyword>
<keyword evidence="3" id="KW-0136">Cellulose degradation</keyword>
<comment type="similarity">
    <text evidence="1 9">Belongs to the glycosyl hydrolase 1 family.</text>
</comment>
<dbReference type="InterPro" id="IPR001360">
    <property type="entry name" value="Glyco_hydro_1"/>
</dbReference>
<feature type="binding site" evidence="8">
    <location>
        <position position="322"/>
    </location>
    <ligand>
        <name>substrate</name>
    </ligand>
</feature>
<evidence type="ECO:0000256" key="3">
    <source>
        <dbReference type="ARBA" id="ARBA00023001"/>
    </source>
</evidence>
<name>A0A1H8ZNW3_9ACTN</name>
<dbReference type="RefSeq" id="WP_091177345.1">
    <property type="nucleotide sequence ID" value="NZ_FOFA01000001.1"/>
</dbReference>
<keyword evidence="11" id="KW-1185">Reference proteome</keyword>
<evidence type="ECO:0000256" key="6">
    <source>
        <dbReference type="ARBA" id="ARBA00023326"/>
    </source>
</evidence>
<dbReference type="GO" id="GO:0005829">
    <property type="term" value="C:cytosol"/>
    <property type="evidence" value="ECO:0007669"/>
    <property type="project" value="TreeGrafter"/>
</dbReference>
<sequence>MSTTLDPVLALAPDAPAPDPLAQVGRTPWPPGFLWGAATSAGQIEGGAHADGREDSIWDAFARVPGNVAGGDTPERGAEHLERMPDDVALLGALGLTAYRFSVSWARVRPGDRYRNDAGLAFYDRLVDELLARDVVPFLTLYHWDLPQALEERGGWTVRDTAERFVRYVEDVHARLGDRVEHWTTFNEPFCSAFIGHASGEHAPGRQDPGAALAALHHQHLAHGLATRRLRELARPGVPLQVGISLNLTTAVPADPDDPVDVDAARRVDALWNRAFLEPVLHGRYPADFLADVAGLGLEEVVRPGDLETIAQPIDFLGVNHYHDDCVTGHPQSGPGGLRPTDKVTRSPFVGSEHVGSVTRDLPLTEMGWEVHPDGLRDLLVRLGREHPGLPLHVTENGAAYADVVTPDGCVHDAQRAAFVEAHVAAVAEAVELGADVRGFFAWSLLDNFEWAWGYAKRFGIVHVDHATQRRTVKDSGHRFAALVAAARHGDQPAPAGARAQPAPLP</sequence>
<dbReference type="GO" id="GO:0008422">
    <property type="term" value="F:beta-glucosidase activity"/>
    <property type="evidence" value="ECO:0007669"/>
    <property type="project" value="UniProtKB-EC"/>
</dbReference>
<dbReference type="FunFam" id="3.20.20.80:FF:000004">
    <property type="entry name" value="Beta-glucosidase 6-phospho-beta-glucosidase"/>
    <property type="match status" value="1"/>
</dbReference>
<evidence type="ECO:0000256" key="2">
    <source>
        <dbReference type="ARBA" id="ARBA00022801"/>
    </source>
</evidence>
<accession>A0A1H8ZNW3</accession>
<evidence type="ECO:0000256" key="7">
    <source>
        <dbReference type="PIRSR" id="PIRSR617736-1"/>
    </source>
</evidence>
<dbReference type="NCBIfam" id="TIGR03356">
    <property type="entry name" value="BGL"/>
    <property type="match status" value="1"/>
</dbReference>
<evidence type="ECO:0000256" key="5">
    <source>
        <dbReference type="ARBA" id="ARBA00023295"/>
    </source>
</evidence>
<evidence type="ECO:0000313" key="10">
    <source>
        <dbReference type="EMBL" id="SEP65358.1"/>
    </source>
</evidence>
<keyword evidence="6" id="KW-0624">Polysaccharide degradation</keyword>
<reference evidence="11" key="1">
    <citation type="submission" date="2016-10" db="EMBL/GenBank/DDBJ databases">
        <authorList>
            <person name="Varghese N."/>
            <person name="Submissions S."/>
        </authorList>
    </citation>
    <scope>NUCLEOTIDE SEQUENCE [LARGE SCALE GENOMIC DNA]</scope>
    <source>
        <strain evidence="11">CGMCC 4.6856</strain>
    </source>
</reference>
<feature type="binding site" evidence="8">
    <location>
        <position position="143"/>
    </location>
    <ligand>
        <name>substrate</name>
    </ligand>
</feature>
<keyword evidence="5 9" id="KW-0326">Glycosidase</keyword>
<evidence type="ECO:0000256" key="9">
    <source>
        <dbReference type="RuleBase" id="RU361175"/>
    </source>
</evidence>
<feature type="active site" description="Proton donor" evidence="7">
    <location>
        <position position="188"/>
    </location>
</feature>
<protein>
    <recommendedName>
        <fullName evidence="9">Beta-glucosidase</fullName>
        <ecNumber evidence="9">3.2.1.21</ecNumber>
    </recommendedName>
</protein>
<dbReference type="InterPro" id="IPR017853">
    <property type="entry name" value="GH"/>
</dbReference>
<evidence type="ECO:0000256" key="1">
    <source>
        <dbReference type="ARBA" id="ARBA00010838"/>
    </source>
</evidence>
<organism evidence="10 11">
    <name type="scientific">Microlunatus flavus</name>
    <dbReference type="NCBI Taxonomy" id="1036181"/>
    <lineage>
        <taxon>Bacteria</taxon>
        <taxon>Bacillati</taxon>
        <taxon>Actinomycetota</taxon>
        <taxon>Actinomycetes</taxon>
        <taxon>Propionibacteriales</taxon>
        <taxon>Propionibacteriaceae</taxon>
        <taxon>Microlunatus</taxon>
    </lineage>
</organism>
<dbReference type="GO" id="GO:0030245">
    <property type="term" value="P:cellulose catabolic process"/>
    <property type="evidence" value="ECO:0007669"/>
    <property type="project" value="UniProtKB-KW"/>
</dbReference>
<keyword evidence="4" id="KW-0119">Carbohydrate metabolism</keyword>
<evidence type="ECO:0000256" key="8">
    <source>
        <dbReference type="PIRSR" id="PIRSR617736-2"/>
    </source>
</evidence>
<dbReference type="PRINTS" id="PR00131">
    <property type="entry name" value="GLHYDRLASE1"/>
</dbReference>
<feature type="binding site" evidence="8">
    <location>
        <begin position="450"/>
        <end position="451"/>
    </location>
    <ligand>
        <name>substrate</name>
    </ligand>
</feature>
<dbReference type="PANTHER" id="PTHR10353:SF36">
    <property type="entry name" value="LP05116P"/>
    <property type="match status" value="1"/>
</dbReference>
<dbReference type="EC" id="3.2.1.21" evidence="9"/>
<feature type="active site" description="Nucleophile" evidence="7">
    <location>
        <position position="396"/>
    </location>
</feature>
<evidence type="ECO:0000256" key="4">
    <source>
        <dbReference type="ARBA" id="ARBA00023277"/>
    </source>
</evidence>
<dbReference type="Proteomes" id="UP000198504">
    <property type="component" value="Unassembled WGS sequence"/>
</dbReference>
<comment type="catalytic activity">
    <reaction evidence="9">
        <text>Hydrolysis of terminal, non-reducing beta-D-glucosyl residues with release of beta-D-glucose.</text>
        <dbReference type="EC" id="3.2.1.21"/>
    </reaction>
</comment>
<dbReference type="AlphaFoldDB" id="A0A1H8ZNW3"/>
<evidence type="ECO:0000313" key="11">
    <source>
        <dbReference type="Proteomes" id="UP000198504"/>
    </source>
</evidence>
<dbReference type="STRING" id="1036181.SAMN05421756_101291"/>
<proteinExistence type="inferred from homology"/>
<gene>
    <name evidence="10" type="ORF">SAMN05421756_101291</name>
</gene>
<dbReference type="Gene3D" id="3.20.20.80">
    <property type="entry name" value="Glycosidases"/>
    <property type="match status" value="1"/>
</dbReference>